<keyword evidence="2" id="KW-1185">Reference proteome</keyword>
<dbReference type="AlphaFoldDB" id="A0A8H7UYR1"/>
<evidence type="ECO:0000313" key="1">
    <source>
        <dbReference type="EMBL" id="KAG2203646.1"/>
    </source>
</evidence>
<evidence type="ECO:0000313" key="2">
    <source>
        <dbReference type="Proteomes" id="UP000603453"/>
    </source>
</evidence>
<name>A0A8H7UYR1_9FUNG</name>
<dbReference type="OrthoDB" id="2217172at2759"/>
<dbReference type="EMBL" id="JAEPRD010000050">
    <property type="protein sequence ID" value="KAG2203646.1"/>
    <property type="molecule type" value="Genomic_DNA"/>
</dbReference>
<organism evidence="1 2">
    <name type="scientific">Mucor saturninus</name>
    <dbReference type="NCBI Taxonomy" id="64648"/>
    <lineage>
        <taxon>Eukaryota</taxon>
        <taxon>Fungi</taxon>
        <taxon>Fungi incertae sedis</taxon>
        <taxon>Mucoromycota</taxon>
        <taxon>Mucoromycotina</taxon>
        <taxon>Mucoromycetes</taxon>
        <taxon>Mucorales</taxon>
        <taxon>Mucorineae</taxon>
        <taxon>Mucoraceae</taxon>
        <taxon>Mucor</taxon>
    </lineage>
</organism>
<proteinExistence type="predicted"/>
<protein>
    <submittedName>
        <fullName evidence="1">Uncharacterized protein</fullName>
    </submittedName>
</protein>
<gene>
    <name evidence="1" type="ORF">INT47_011740</name>
</gene>
<feature type="non-terminal residue" evidence="1">
    <location>
        <position position="1"/>
    </location>
</feature>
<dbReference type="Proteomes" id="UP000603453">
    <property type="component" value="Unassembled WGS sequence"/>
</dbReference>
<reference evidence="1" key="1">
    <citation type="submission" date="2020-12" db="EMBL/GenBank/DDBJ databases">
        <title>Metabolic potential, ecology and presence of endohyphal bacteria is reflected in genomic diversity of Mucoromycotina.</title>
        <authorList>
            <person name="Muszewska A."/>
            <person name="Okrasinska A."/>
            <person name="Steczkiewicz K."/>
            <person name="Drgas O."/>
            <person name="Orlowska M."/>
            <person name="Perlinska-Lenart U."/>
            <person name="Aleksandrzak-Piekarczyk T."/>
            <person name="Szatraj K."/>
            <person name="Zielenkiewicz U."/>
            <person name="Pilsyk S."/>
            <person name="Malc E."/>
            <person name="Mieczkowski P."/>
            <person name="Kruszewska J.S."/>
            <person name="Biernat P."/>
            <person name="Pawlowska J."/>
        </authorList>
    </citation>
    <scope>NUCLEOTIDE SEQUENCE</scope>
    <source>
        <strain evidence="1">WA0000017839</strain>
    </source>
</reference>
<accession>A0A8H7UYR1</accession>
<sequence>FNAGNEPIIPGSASKNSKKMRKTLFPEHTAFQIESFDTNPSLVLIEARNKVNYGTRSIELRFIIVSQWKAAGVSFSENCVFVDKVGFNEELCSVKKG</sequence>
<comment type="caution">
    <text evidence="1">The sequence shown here is derived from an EMBL/GenBank/DDBJ whole genome shotgun (WGS) entry which is preliminary data.</text>
</comment>